<comment type="caution">
    <text evidence="1">The sequence shown here is derived from an EMBL/GenBank/DDBJ whole genome shotgun (WGS) entry which is preliminary data.</text>
</comment>
<evidence type="ECO:0000313" key="1">
    <source>
        <dbReference type="EMBL" id="KAJ5338962.1"/>
    </source>
</evidence>
<name>A0A9W9UFD6_PENBR</name>
<reference evidence="1" key="1">
    <citation type="submission" date="2022-12" db="EMBL/GenBank/DDBJ databases">
        <authorList>
            <person name="Petersen C."/>
        </authorList>
    </citation>
    <scope>NUCLEOTIDE SEQUENCE</scope>
    <source>
        <strain evidence="1">IBT 35673</strain>
    </source>
</reference>
<proteinExistence type="predicted"/>
<sequence length="519" mass="58185">MSSRIERLPAELVDNICSFSSLHDVCSLRQTCSTLAHKTYPYFGDEIFHDFHLMLTSEGLQTLEYVASHDVFRHSVKTLWVLPAVFCGGYTWTSDQLRVLTAGGGMMTGQLHQPPATSQSLDVASSLSLQSRHTLYKAVVMDHIHTFLPWSQDGSDSKTPLQLTLEKCLPLFTNLQNVGLSDTDGSPNTPWGPWNGSLRGAQTLETQLGFDPISPRFPRQAFVFSQTVVGPFRAKLFQSIILSTLLSAIGSSQTPIKTLRIEAPMVVEQALFLTPAEEASVKPILRGLKDLVVSLSTTISTQADWENICRSKEDVDYFLKESTLWARKSLRPGKGRCDLVPLLSHTSPTLRKLQLNFSSEAQIIFDLAVRQGAWAANFKSISELFAFSHLSSLRLANAYTTASSFKRMMETTSETLKELFLENITWKREHALSTPQMDDYQVESLQVAGEICDCLRHHSGLEAVVLAGWSFENHPITIIYPTDIGHVIWNDEGFQAWSYKSSRDGMSFGRWIEMLRFYA</sequence>
<evidence type="ECO:0000313" key="2">
    <source>
        <dbReference type="Proteomes" id="UP001147695"/>
    </source>
</evidence>
<dbReference type="CDD" id="cd09917">
    <property type="entry name" value="F-box_SF"/>
    <property type="match status" value="1"/>
</dbReference>
<dbReference type="AlphaFoldDB" id="A0A9W9UFD6"/>
<reference evidence="1" key="2">
    <citation type="journal article" date="2023" name="IMA Fungus">
        <title>Comparative genomic study of the Penicillium genus elucidates a diverse pangenome and 15 lateral gene transfer events.</title>
        <authorList>
            <person name="Petersen C."/>
            <person name="Sorensen T."/>
            <person name="Nielsen M.R."/>
            <person name="Sondergaard T.E."/>
            <person name="Sorensen J.L."/>
            <person name="Fitzpatrick D.A."/>
            <person name="Frisvad J.C."/>
            <person name="Nielsen K.L."/>
        </authorList>
    </citation>
    <scope>NUCLEOTIDE SEQUENCE</scope>
    <source>
        <strain evidence="1">IBT 35673</strain>
    </source>
</reference>
<dbReference type="EMBL" id="JAPZBQ010000003">
    <property type="protein sequence ID" value="KAJ5338962.1"/>
    <property type="molecule type" value="Genomic_DNA"/>
</dbReference>
<dbReference type="InterPro" id="IPR036047">
    <property type="entry name" value="F-box-like_dom_sf"/>
</dbReference>
<protein>
    <recommendedName>
        <fullName evidence="3">F-box domain-containing protein</fullName>
    </recommendedName>
</protein>
<organism evidence="1 2">
    <name type="scientific">Penicillium brevicompactum</name>
    <dbReference type="NCBI Taxonomy" id="5074"/>
    <lineage>
        <taxon>Eukaryota</taxon>
        <taxon>Fungi</taxon>
        <taxon>Dikarya</taxon>
        <taxon>Ascomycota</taxon>
        <taxon>Pezizomycotina</taxon>
        <taxon>Eurotiomycetes</taxon>
        <taxon>Eurotiomycetidae</taxon>
        <taxon>Eurotiales</taxon>
        <taxon>Aspergillaceae</taxon>
        <taxon>Penicillium</taxon>
    </lineage>
</organism>
<dbReference type="Proteomes" id="UP001147695">
    <property type="component" value="Unassembled WGS sequence"/>
</dbReference>
<accession>A0A9W9UFD6</accession>
<gene>
    <name evidence="1" type="ORF">N7452_005690</name>
</gene>
<evidence type="ECO:0008006" key="3">
    <source>
        <dbReference type="Google" id="ProtNLM"/>
    </source>
</evidence>
<dbReference type="SUPFAM" id="SSF81383">
    <property type="entry name" value="F-box domain"/>
    <property type="match status" value="1"/>
</dbReference>